<dbReference type="OrthoDB" id="10553060at2759"/>
<reference evidence="1 2" key="1">
    <citation type="submission" date="2014-03" db="EMBL/GenBank/DDBJ databases">
        <title>Draft genome of the hookworm Oesophagostomum dentatum.</title>
        <authorList>
            <person name="Mitreva M."/>
        </authorList>
    </citation>
    <scope>NUCLEOTIDE SEQUENCE [LARGE SCALE GENOMIC DNA]</scope>
    <source>
        <strain evidence="1 2">OD-Hann</strain>
    </source>
</reference>
<proteinExistence type="predicted"/>
<sequence length="91" mass="10190">MIMNRCSAVPLPLGILTIPEVKDFFSKALSVRAGKDIHEKETEAEAAEMRKLIDGLGENGRKEVKKLQEEYKTKADKLGLEDLLFSIKDEA</sequence>
<name>A0A0B1TH19_OESDE</name>
<dbReference type="EMBL" id="KN550246">
    <property type="protein sequence ID" value="KHJ94665.1"/>
    <property type="molecule type" value="Genomic_DNA"/>
</dbReference>
<keyword evidence="2" id="KW-1185">Reference proteome</keyword>
<dbReference type="Proteomes" id="UP000053660">
    <property type="component" value="Unassembled WGS sequence"/>
</dbReference>
<gene>
    <name evidence="1" type="ORF">OESDEN_05401</name>
</gene>
<dbReference type="AlphaFoldDB" id="A0A0B1TH19"/>
<evidence type="ECO:0000313" key="1">
    <source>
        <dbReference type="EMBL" id="KHJ94665.1"/>
    </source>
</evidence>
<organism evidence="1 2">
    <name type="scientific">Oesophagostomum dentatum</name>
    <name type="common">Nodular worm</name>
    <dbReference type="NCBI Taxonomy" id="61180"/>
    <lineage>
        <taxon>Eukaryota</taxon>
        <taxon>Metazoa</taxon>
        <taxon>Ecdysozoa</taxon>
        <taxon>Nematoda</taxon>
        <taxon>Chromadorea</taxon>
        <taxon>Rhabditida</taxon>
        <taxon>Rhabditina</taxon>
        <taxon>Rhabditomorpha</taxon>
        <taxon>Strongyloidea</taxon>
        <taxon>Strongylidae</taxon>
        <taxon>Oesophagostomum</taxon>
    </lineage>
</organism>
<protein>
    <submittedName>
        <fullName evidence="1">V-type ATP synthase subunit H domain protein</fullName>
    </submittedName>
</protein>
<evidence type="ECO:0000313" key="2">
    <source>
        <dbReference type="Proteomes" id="UP000053660"/>
    </source>
</evidence>
<accession>A0A0B1TH19</accession>